<evidence type="ECO:0000259" key="4">
    <source>
        <dbReference type="Pfam" id="PF03629"/>
    </source>
</evidence>
<dbReference type="InterPro" id="IPR008979">
    <property type="entry name" value="Galactose-bd-like_sf"/>
</dbReference>
<feature type="domain" description="Sialate O-acetylesterase" evidence="4">
    <location>
        <begin position="163"/>
        <end position="321"/>
    </location>
</feature>
<dbReference type="SUPFAM" id="SSF49785">
    <property type="entry name" value="Galactose-binding domain-like"/>
    <property type="match status" value="1"/>
</dbReference>
<dbReference type="Pfam" id="PF00754">
    <property type="entry name" value="F5_F8_type_C"/>
    <property type="match status" value="1"/>
</dbReference>
<feature type="chain" id="PRO_5009528786" description="FlgD Ig-like domain-containing protein" evidence="2">
    <location>
        <begin position="19"/>
        <end position="871"/>
    </location>
</feature>
<protein>
    <recommendedName>
        <fullName evidence="8">FlgD Ig-like domain-containing protein</fullName>
    </recommendedName>
</protein>
<dbReference type="AlphaFoldDB" id="A0A1F7FJW0"/>
<dbReference type="Pfam" id="PF13860">
    <property type="entry name" value="FlgD_ig"/>
    <property type="match status" value="1"/>
</dbReference>
<dbReference type="Gene3D" id="2.60.40.4070">
    <property type="match status" value="1"/>
</dbReference>
<dbReference type="InterPro" id="IPR000421">
    <property type="entry name" value="FA58C"/>
</dbReference>
<dbReference type="Gene3D" id="2.60.120.260">
    <property type="entry name" value="Galactose-binding domain-like"/>
    <property type="match status" value="1"/>
</dbReference>
<name>A0A1F7FJW0_UNCRA</name>
<feature type="domain" description="FlgD/Vpr Ig-like" evidence="5">
    <location>
        <begin position="806"/>
        <end position="860"/>
    </location>
</feature>
<proteinExistence type="predicted"/>
<keyword evidence="2" id="KW-0732">Signal</keyword>
<evidence type="ECO:0008006" key="8">
    <source>
        <dbReference type="Google" id="ProtNLM"/>
    </source>
</evidence>
<dbReference type="Proteomes" id="UP000179243">
    <property type="component" value="Unassembled WGS sequence"/>
</dbReference>
<organism evidence="6 7">
    <name type="scientific">Candidatus Raymondbacteria bacterium RIFOXYD12_FULL_49_13</name>
    <dbReference type="NCBI Taxonomy" id="1817890"/>
    <lineage>
        <taxon>Bacteria</taxon>
        <taxon>Raymondiibacteriota</taxon>
    </lineage>
</organism>
<feature type="signal peptide" evidence="2">
    <location>
        <begin position="1"/>
        <end position="18"/>
    </location>
</feature>
<dbReference type="Gene3D" id="3.40.50.1110">
    <property type="entry name" value="SGNH hydrolase"/>
    <property type="match status" value="1"/>
</dbReference>
<dbReference type="InterPro" id="IPR005181">
    <property type="entry name" value="SASA"/>
</dbReference>
<keyword evidence="1" id="KW-0378">Hydrolase</keyword>
<dbReference type="GO" id="GO:0016787">
    <property type="term" value="F:hydrolase activity"/>
    <property type="evidence" value="ECO:0007669"/>
    <property type="project" value="UniProtKB-KW"/>
</dbReference>
<feature type="domain" description="F5/8 type C" evidence="3">
    <location>
        <begin position="642"/>
        <end position="754"/>
    </location>
</feature>
<evidence type="ECO:0000259" key="5">
    <source>
        <dbReference type="Pfam" id="PF13860"/>
    </source>
</evidence>
<reference evidence="6 7" key="1">
    <citation type="journal article" date="2016" name="Nat. Commun.">
        <title>Thousands of microbial genomes shed light on interconnected biogeochemical processes in an aquifer system.</title>
        <authorList>
            <person name="Anantharaman K."/>
            <person name="Brown C.T."/>
            <person name="Hug L.A."/>
            <person name="Sharon I."/>
            <person name="Castelle C.J."/>
            <person name="Probst A.J."/>
            <person name="Thomas B.C."/>
            <person name="Singh A."/>
            <person name="Wilkins M.J."/>
            <person name="Karaoz U."/>
            <person name="Brodie E.L."/>
            <person name="Williams K.H."/>
            <person name="Hubbard S.S."/>
            <person name="Banfield J.F."/>
        </authorList>
    </citation>
    <scope>NUCLEOTIDE SEQUENCE [LARGE SCALE GENOMIC DNA]</scope>
</reference>
<dbReference type="SUPFAM" id="SSF49373">
    <property type="entry name" value="Invasin/intimin cell-adhesion fragments"/>
    <property type="match status" value="1"/>
</dbReference>
<evidence type="ECO:0000259" key="3">
    <source>
        <dbReference type="Pfam" id="PF00754"/>
    </source>
</evidence>
<dbReference type="InterPro" id="IPR025965">
    <property type="entry name" value="FlgD/Vpr_Ig-like"/>
</dbReference>
<gene>
    <name evidence="6" type="ORF">A2519_13595</name>
</gene>
<evidence type="ECO:0000256" key="1">
    <source>
        <dbReference type="ARBA" id="ARBA00022801"/>
    </source>
</evidence>
<dbReference type="InterPro" id="IPR008964">
    <property type="entry name" value="Invasin/intimin_cell_adhesion"/>
</dbReference>
<sequence>MKTILVFALLSFSSLVIGQTVSLNSFPQKLQFFARDAHDSAIVPVAGSVTSLGSDSIILTILKNGSPWARFSQDLTYSGDSAPFTFNPRIYAELASYKFELRVDATLASNADSVLCGDAFLVDGQSNAASSGVTYYSPWLRHISLTDTTWHRSWSTPWDLGKTIIENQAIPVCFFNGAVGATAIVSHLRDTTLTSIYGKLFFLITRAGLRNGIRAMLWYQGESEGGDSLYNAVGYANNFKAIHDAWKTDCPSITNFYVFQIRPGCGSVRQDILRDCQRRLPALLPDVSLMSTTNVAGRSSDNCHFVTAGYQEMGGWMYRLMSRDLYGSADTVNITPPDIQRAFYADNARTRLVLQFDQPVLLPADASMKNYFSLRREYGQEWGVADSLSADTAAHTVTLHMHNNASEGDAVSYIPPEYDPFTGLNYNGPWLSNTRGIGPLTFFHFSIDNTDPLDSLTATSMQAFAHDSVLEQYDTTRVSAVIAYSTGKIDTTEKECVYTSLNTFLATVSVFGQVIAKNTGTARIRVSKQGFLDTVSIRIVSTTAILDSIRLSEHEKNTALIGFTMTATGYFQKGAERFFANIDTVAVWASTNPSIVSVVKGTVKQATGAATQPIPVTATLQGIYDTCRVFAPFLVPRADMTVTASDEPYSSSFAVAYTVDSTRNSYVSRLAAPQSFTVSFVKPYRISKLFYLPWQDSRMNGVIASYAVLTSMDSVTFDTAATGTWAVDLKQKEAVFTARDAKHVRLSARTANNYNVNADEIGFELADSTTTATGDGLPAVPAWSLETSPNPFNPALIIQYSLPKEDVYRLSVFSVNGKKIRTLEQGWRKPGHYRLSWNGRDNANHPLAGGVYILTLEGTKQLLQKKMIYLK</sequence>
<dbReference type="Gene3D" id="2.60.40.1080">
    <property type="match status" value="2"/>
</dbReference>
<accession>A0A1F7FJW0</accession>
<evidence type="ECO:0000313" key="7">
    <source>
        <dbReference type="Proteomes" id="UP000179243"/>
    </source>
</evidence>
<evidence type="ECO:0000313" key="6">
    <source>
        <dbReference type="EMBL" id="OGK07004.1"/>
    </source>
</evidence>
<dbReference type="Pfam" id="PF03629">
    <property type="entry name" value="SASA"/>
    <property type="match status" value="1"/>
</dbReference>
<comment type="caution">
    <text evidence="6">The sequence shown here is derived from an EMBL/GenBank/DDBJ whole genome shotgun (WGS) entry which is preliminary data.</text>
</comment>
<dbReference type="EMBL" id="MFYX01000015">
    <property type="protein sequence ID" value="OGK07004.1"/>
    <property type="molecule type" value="Genomic_DNA"/>
</dbReference>
<dbReference type="SUPFAM" id="SSF52266">
    <property type="entry name" value="SGNH hydrolase"/>
    <property type="match status" value="1"/>
</dbReference>
<evidence type="ECO:0000256" key="2">
    <source>
        <dbReference type="SAM" id="SignalP"/>
    </source>
</evidence>
<dbReference type="InterPro" id="IPR036514">
    <property type="entry name" value="SGNH_hydro_sf"/>
</dbReference>